<feature type="transmembrane region" description="Helical" evidence="3">
    <location>
        <begin position="254"/>
        <end position="278"/>
    </location>
</feature>
<dbReference type="EMBL" id="JBANMG010000001">
    <property type="protein sequence ID" value="KAK6957365.1"/>
    <property type="molecule type" value="Genomic_DNA"/>
</dbReference>
<dbReference type="Pfam" id="PF07690">
    <property type="entry name" value="MFS_1"/>
    <property type="match status" value="1"/>
</dbReference>
<feature type="transmembrane region" description="Helical" evidence="3">
    <location>
        <begin position="491"/>
        <end position="512"/>
    </location>
</feature>
<dbReference type="PANTHER" id="PTHR20772:SF4">
    <property type="entry name" value="HYPOTHETICAL AMINO ACID TRANSPORTER (EUROFUNG)"/>
    <property type="match status" value="1"/>
</dbReference>
<keyword evidence="3" id="KW-1133">Transmembrane helix</keyword>
<feature type="region of interest" description="Disordered" evidence="2">
    <location>
        <begin position="1"/>
        <end position="24"/>
    </location>
</feature>
<dbReference type="GO" id="GO:0022857">
    <property type="term" value="F:transmembrane transporter activity"/>
    <property type="evidence" value="ECO:0007669"/>
    <property type="project" value="InterPro"/>
</dbReference>
<evidence type="ECO:0000256" key="3">
    <source>
        <dbReference type="SAM" id="Phobius"/>
    </source>
</evidence>
<comment type="caution">
    <text evidence="4">The sequence shown here is derived from an EMBL/GenBank/DDBJ whole genome shotgun (WGS) entry which is preliminary data.</text>
</comment>
<keyword evidence="3" id="KW-0472">Membrane</keyword>
<feature type="transmembrane region" description="Helical" evidence="3">
    <location>
        <begin position="532"/>
        <end position="553"/>
    </location>
</feature>
<dbReference type="InterPro" id="IPR011701">
    <property type="entry name" value="MFS"/>
</dbReference>
<comment type="subcellular location">
    <subcellularLocation>
        <location evidence="1">Membrane</location>
        <topology evidence="1">Multi-pass membrane protein</topology>
    </subcellularLocation>
</comment>
<reference evidence="4 5" key="1">
    <citation type="journal article" date="2024" name="Front Chem Biol">
        <title>Unveiling the potential of Daldinia eschscholtzii MFLUCC 19-0629 through bioactivity and bioinformatics studies for enhanced sustainable agriculture production.</title>
        <authorList>
            <person name="Brooks S."/>
            <person name="Weaver J.A."/>
            <person name="Klomchit A."/>
            <person name="Alharthi S.A."/>
            <person name="Onlamun T."/>
            <person name="Nurani R."/>
            <person name="Vong T.K."/>
            <person name="Alberti F."/>
            <person name="Greco C."/>
        </authorList>
    </citation>
    <scope>NUCLEOTIDE SEQUENCE [LARGE SCALE GENOMIC DNA]</scope>
    <source>
        <strain evidence="4">MFLUCC 19-0629</strain>
    </source>
</reference>
<sequence>MSLAQHVTANEGIDRVPPENEDHGEDEVLWRTLSYDAFRPRDNPAPAVSHETALPNSAAYKVSAAKRAAQVAFAIVACWFAAGIVYGFASLKPVLIEEGVYEDLCPPDDRNDKDTGDGSEKVPCAAQDMRLNLFFIVASITTNASSLVAGWVLDRYGRRLCYVISGLFMVAGCVLMGLAFQIPEFDGYLVANILLSLGGTFVFVPSFQLANAFPRYSGVIVALVTGAFDGSAAIFLFYRLAWEASNRTFKPARFFFGYTIVGALLLLGEFALMPPYAYHSTPALERKIEKAQDATRDVHDSDDELENPNEIRRVRSARTERRLSKLEQIEELVGDETERDDRMQAEEERQAASGVWGILHGLPAHRQMMTTWFILLLLLTILQMLRMNYFIATIRSQYRYLLGSERLAEDVNHFFDVALPVGGVFATPFIGILLNNLSVATASAVLTFFIVVIGVLNCLPELWAGYATVVAFVLFRPLYYSAVSDFATKIFGFATFGRIYGTITCLSGLVNFVQSGLDALTHGPLHGNPTPINAVMAAGGTILGAALTAYVVVQGRSFRRKLQQTQAAGMVQERLHLIREEREAEEASYGTMD</sequence>
<gene>
    <name evidence="4" type="ORF">Daesc_000149</name>
</gene>
<dbReference type="Gene3D" id="1.20.1250.20">
    <property type="entry name" value="MFS general substrate transporter like domains"/>
    <property type="match status" value="1"/>
</dbReference>
<dbReference type="GO" id="GO:0000329">
    <property type="term" value="C:fungal-type vacuole membrane"/>
    <property type="evidence" value="ECO:0007669"/>
    <property type="project" value="TreeGrafter"/>
</dbReference>
<feature type="compositionally biased region" description="Basic and acidic residues" evidence="2">
    <location>
        <begin position="12"/>
        <end position="24"/>
    </location>
</feature>
<keyword evidence="5" id="KW-1185">Reference proteome</keyword>
<dbReference type="AlphaFoldDB" id="A0AAX6MXN3"/>
<feature type="transmembrane region" description="Helical" evidence="3">
    <location>
        <begin position="372"/>
        <end position="391"/>
    </location>
</feature>
<dbReference type="InterPro" id="IPR036259">
    <property type="entry name" value="MFS_trans_sf"/>
</dbReference>
<dbReference type="InterPro" id="IPR052599">
    <property type="entry name" value="SLC43A_AATransporter"/>
</dbReference>
<organism evidence="4 5">
    <name type="scientific">Daldinia eschscholtzii</name>
    <dbReference type="NCBI Taxonomy" id="292717"/>
    <lineage>
        <taxon>Eukaryota</taxon>
        <taxon>Fungi</taxon>
        <taxon>Dikarya</taxon>
        <taxon>Ascomycota</taxon>
        <taxon>Pezizomycotina</taxon>
        <taxon>Sordariomycetes</taxon>
        <taxon>Xylariomycetidae</taxon>
        <taxon>Xylariales</taxon>
        <taxon>Hypoxylaceae</taxon>
        <taxon>Daldinia</taxon>
    </lineage>
</organism>
<evidence type="ECO:0008006" key="6">
    <source>
        <dbReference type="Google" id="ProtNLM"/>
    </source>
</evidence>
<evidence type="ECO:0000313" key="4">
    <source>
        <dbReference type="EMBL" id="KAK6957365.1"/>
    </source>
</evidence>
<feature type="transmembrane region" description="Helical" evidence="3">
    <location>
        <begin position="219"/>
        <end position="242"/>
    </location>
</feature>
<dbReference type="PANTHER" id="PTHR20772">
    <property type="entry name" value="PROTEIN FMP42"/>
    <property type="match status" value="1"/>
</dbReference>
<evidence type="ECO:0000256" key="2">
    <source>
        <dbReference type="SAM" id="MobiDB-lite"/>
    </source>
</evidence>
<dbReference type="SUPFAM" id="SSF103473">
    <property type="entry name" value="MFS general substrate transporter"/>
    <property type="match status" value="1"/>
</dbReference>
<evidence type="ECO:0000256" key="1">
    <source>
        <dbReference type="ARBA" id="ARBA00004141"/>
    </source>
</evidence>
<proteinExistence type="predicted"/>
<keyword evidence="3" id="KW-0812">Transmembrane</keyword>
<dbReference type="Proteomes" id="UP001369815">
    <property type="component" value="Unassembled WGS sequence"/>
</dbReference>
<feature type="transmembrane region" description="Helical" evidence="3">
    <location>
        <begin position="160"/>
        <end position="182"/>
    </location>
</feature>
<protein>
    <recommendedName>
        <fullName evidence="6">MFS transporter</fullName>
    </recommendedName>
</protein>
<evidence type="ECO:0000313" key="5">
    <source>
        <dbReference type="Proteomes" id="UP001369815"/>
    </source>
</evidence>
<name>A0AAX6MXN3_9PEZI</name>
<accession>A0AAX6MXN3</accession>
<feature type="transmembrane region" description="Helical" evidence="3">
    <location>
        <begin position="133"/>
        <end position="153"/>
    </location>
</feature>
<feature type="transmembrane region" description="Helical" evidence="3">
    <location>
        <begin position="71"/>
        <end position="89"/>
    </location>
</feature>
<feature type="transmembrane region" description="Helical" evidence="3">
    <location>
        <begin position="411"/>
        <end position="430"/>
    </location>
</feature>